<dbReference type="SUPFAM" id="SSF57959">
    <property type="entry name" value="Leucine zipper domain"/>
    <property type="match status" value="1"/>
</dbReference>
<evidence type="ECO:0000313" key="4">
    <source>
        <dbReference type="EMBL" id="KIJ96273.1"/>
    </source>
</evidence>
<dbReference type="InterPro" id="IPR004827">
    <property type="entry name" value="bZIP"/>
</dbReference>
<dbReference type="CDD" id="cd12193">
    <property type="entry name" value="bZIP_GCN4"/>
    <property type="match status" value="1"/>
</dbReference>
<keyword evidence="5" id="KW-1185">Reference proteome</keyword>
<name>A0A0C9X4P1_9AGAR</name>
<evidence type="ECO:0000259" key="3">
    <source>
        <dbReference type="SMART" id="SM00338"/>
    </source>
</evidence>
<reference evidence="4 5" key="1">
    <citation type="submission" date="2014-04" db="EMBL/GenBank/DDBJ databases">
        <authorList>
            <consortium name="DOE Joint Genome Institute"/>
            <person name="Kuo A."/>
            <person name="Kohler A."/>
            <person name="Nagy L.G."/>
            <person name="Floudas D."/>
            <person name="Copeland A."/>
            <person name="Barry K.W."/>
            <person name="Cichocki N."/>
            <person name="Veneault-Fourrey C."/>
            <person name="LaButti K."/>
            <person name="Lindquist E.A."/>
            <person name="Lipzen A."/>
            <person name="Lundell T."/>
            <person name="Morin E."/>
            <person name="Murat C."/>
            <person name="Sun H."/>
            <person name="Tunlid A."/>
            <person name="Henrissat B."/>
            <person name="Grigoriev I.V."/>
            <person name="Hibbett D.S."/>
            <person name="Martin F."/>
            <person name="Nordberg H.P."/>
            <person name="Cantor M.N."/>
            <person name="Hua S.X."/>
        </authorList>
    </citation>
    <scope>NUCLEOTIDE SEQUENCE [LARGE SCALE GENOMIC DNA]</scope>
    <source>
        <strain evidence="4 5">LaAM-08-1</strain>
    </source>
</reference>
<sequence length="126" mass="14476">PEVLLPLDAPTQPRKYAGPSATSPTDLSTVLAGKRPRAKALEEEEDELDGDEPLAPNTTEREQIEWKRRRSVLAARRSRKRKLEYQAELEESVEKLTLEKDVWQTRALTLRQILQSHGIPFNEFQD</sequence>
<feature type="coiled-coil region" evidence="1">
    <location>
        <begin position="75"/>
        <end position="106"/>
    </location>
</feature>
<feature type="domain" description="BZIP" evidence="3">
    <location>
        <begin position="63"/>
        <end position="123"/>
    </location>
</feature>
<dbReference type="OrthoDB" id="2257100at2759"/>
<proteinExistence type="predicted"/>
<gene>
    <name evidence="4" type="ORF">K443DRAFT_107536</name>
</gene>
<dbReference type="SMART" id="SM00338">
    <property type="entry name" value="BRLZ"/>
    <property type="match status" value="1"/>
</dbReference>
<feature type="non-terminal residue" evidence="4">
    <location>
        <position position="1"/>
    </location>
</feature>
<dbReference type="HOGENOM" id="CLU_114207_1_0_1"/>
<dbReference type="GO" id="GO:0003700">
    <property type="term" value="F:DNA-binding transcription factor activity"/>
    <property type="evidence" value="ECO:0007669"/>
    <property type="project" value="InterPro"/>
</dbReference>
<dbReference type="EMBL" id="KN838727">
    <property type="protein sequence ID" value="KIJ96273.1"/>
    <property type="molecule type" value="Genomic_DNA"/>
</dbReference>
<feature type="compositionally biased region" description="Acidic residues" evidence="2">
    <location>
        <begin position="42"/>
        <end position="52"/>
    </location>
</feature>
<accession>A0A0C9X4P1</accession>
<protein>
    <recommendedName>
        <fullName evidence="3">BZIP domain-containing protein</fullName>
    </recommendedName>
</protein>
<evidence type="ECO:0000313" key="5">
    <source>
        <dbReference type="Proteomes" id="UP000054477"/>
    </source>
</evidence>
<evidence type="ECO:0000256" key="2">
    <source>
        <dbReference type="SAM" id="MobiDB-lite"/>
    </source>
</evidence>
<dbReference type="InterPro" id="IPR046347">
    <property type="entry name" value="bZIP_sf"/>
</dbReference>
<dbReference type="Proteomes" id="UP000054477">
    <property type="component" value="Unassembled WGS sequence"/>
</dbReference>
<reference evidence="5" key="2">
    <citation type="submission" date="2015-01" db="EMBL/GenBank/DDBJ databases">
        <title>Evolutionary Origins and Diversification of the Mycorrhizal Mutualists.</title>
        <authorList>
            <consortium name="DOE Joint Genome Institute"/>
            <consortium name="Mycorrhizal Genomics Consortium"/>
            <person name="Kohler A."/>
            <person name="Kuo A."/>
            <person name="Nagy L.G."/>
            <person name="Floudas D."/>
            <person name="Copeland A."/>
            <person name="Barry K.W."/>
            <person name="Cichocki N."/>
            <person name="Veneault-Fourrey C."/>
            <person name="LaButti K."/>
            <person name="Lindquist E.A."/>
            <person name="Lipzen A."/>
            <person name="Lundell T."/>
            <person name="Morin E."/>
            <person name="Murat C."/>
            <person name="Riley R."/>
            <person name="Ohm R."/>
            <person name="Sun H."/>
            <person name="Tunlid A."/>
            <person name="Henrissat B."/>
            <person name="Grigoriev I.V."/>
            <person name="Hibbett D.S."/>
            <person name="Martin F."/>
        </authorList>
    </citation>
    <scope>NUCLEOTIDE SEQUENCE [LARGE SCALE GENOMIC DNA]</scope>
    <source>
        <strain evidence="5">LaAM-08-1</strain>
    </source>
</reference>
<dbReference type="STRING" id="1095629.A0A0C9X4P1"/>
<feature type="region of interest" description="Disordered" evidence="2">
    <location>
        <begin position="1"/>
        <end position="67"/>
    </location>
</feature>
<keyword evidence="1" id="KW-0175">Coiled coil</keyword>
<dbReference type="Gene3D" id="3.30.160.60">
    <property type="entry name" value="Classic Zinc Finger"/>
    <property type="match status" value="1"/>
</dbReference>
<dbReference type="AlphaFoldDB" id="A0A0C9X4P1"/>
<evidence type="ECO:0000256" key="1">
    <source>
        <dbReference type="SAM" id="Coils"/>
    </source>
</evidence>
<organism evidence="4 5">
    <name type="scientific">Laccaria amethystina LaAM-08-1</name>
    <dbReference type="NCBI Taxonomy" id="1095629"/>
    <lineage>
        <taxon>Eukaryota</taxon>
        <taxon>Fungi</taxon>
        <taxon>Dikarya</taxon>
        <taxon>Basidiomycota</taxon>
        <taxon>Agaricomycotina</taxon>
        <taxon>Agaricomycetes</taxon>
        <taxon>Agaricomycetidae</taxon>
        <taxon>Agaricales</taxon>
        <taxon>Agaricineae</taxon>
        <taxon>Hydnangiaceae</taxon>
        <taxon>Laccaria</taxon>
    </lineage>
</organism>